<dbReference type="PROSITE" id="PS50192">
    <property type="entry name" value="T_SNARE"/>
    <property type="match status" value="1"/>
</dbReference>
<evidence type="ECO:0000256" key="22">
    <source>
        <dbReference type="SAM" id="Phobius"/>
    </source>
</evidence>
<dbReference type="FunFam" id="1.20.58.70:FF:000096">
    <property type="entry name" value="Syntaxin 1A (brain)"/>
    <property type="match status" value="1"/>
</dbReference>
<dbReference type="Pfam" id="PF00804">
    <property type="entry name" value="Syntaxin"/>
    <property type="match status" value="1"/>
</dbReference>
<reference evidence="24" key="2">
    <citation type="submission" date="2025-09" db="UniProtKB">
        <authorList>
            <consortium name="Ensembl"/>
        </authorList>
    </citation>
    <scope>IDENTIFICATION</scope>
</reference>
<evidence type="ECO:0000256" key="13">
    <source>
        <dbReference type="ARBA" id="ARBA00022989"/>
    </source>
</evidence>
<keyword evidence="25" id="KW-1185">Reference proteome</keyword>
<evidence type="ECO:0000313" key="24">
    <source>
        <dbReference type="Ensembl" id="ENSAZOP00000023795.1"/>
    </source>
</evidence>
<comment type="function">
    <text evidence="20">Plays an essential role in hormone and neurotransmitter calcium-dependent exocytosis and endocytosis. Part of the SNARE (Soluble NSF Attachment Receptor) complex composed of SNAP25, STX1A and VAMP2 which mediates the fusion of synaptic vesicles with the presynaptic plasma membrane. STX1A and SNAP25 are localized on the plasma membrane while VAMP2 resides in synaptic vesicles. The pairing of the three SNAREs from the N-terminal SNARE motifs to the C-terminal anchors leads to the formation of the SNARE complex, which brings membranes into close proximity and results in final fusion. Participates in the calcium-dependent regulation of acrosomal exocytosis in sperm. Also plays an important role in the exocytosis of hormones such as insulin or glucagon-like peptide 1 (GLP-1).</text>
</comment>
<dbReference type="SUPFAM" id="SSF47661">
    <property type="entry name" value="t-snare proteins"/>
    <property type="match status" value="1"/>
</dbReference>
<dbReference type="Gene3D" id="1.20.58.70">
    <property type="match status" value="2"/>
</dbReference>
<protein>
    <recommendedName>
        <fullName evidence="19">Syntaxin-1A</fullName>
    </recommendedName>
</protein>
<keyword evidence="13 22" id="KW-1133">Transmembrane helix</keyword>
<evidence type="ECO:0000256" key="14">
    <source>
        <dbReference type="ARBA" id="ARBA00023018"/>
    </source>
</evidence>
<dbReference type="GO" id="GO:0030672">
    <property type="term" value="C:synaptic vesicle membrane"/>
    <property type="evidence" value="ECO:0007669"/>
    <property type="project" value="UniProtKB-SubCell"/>
</dbReference>
<dbReference type="Gene3D" id="1.20.5.110">
    <property type="match status" value="1"/>
</dbReference>
<keyword evidence="5" id="KW-1003">Cell membrane</keyword>
<accession>A0A8B9VH86</accession>
<feature type="transmembrane region" description="Helical" evidence="22">
    <location>
        <begin position="245"/>
        <end position="266"/>
    </location>
</feature>
<reference evidence="24" key="1">
    <citation type="submission" date="2025-08" db="UniProtKB">
        <authorList>
            <consortium name="Ensembl"/>
        </authorList>
    </citation>
    <scope>IDENTIFICATION</scope>
</reference>
<dbReference type="Ensembl" id="ENSAZOT00000025548.1">
    <property type="protein sequence ID" value="ENSAZOP00000023795.1"/>
    <property type="gene ID" value="ENSAZOG00000015363.1"/>
</dbReference>
<dbReference type="SMART" id="SM00503">
    <property type="entry name" value="SynN"/>
    <property type="match status" value="1"/>
</dbReference>
<evidence type="ECO:0000256" key="1">
    <source>
        <dbReference type="ARBA" id="ARBA00004143"/>
    </source>
</evidence>
<keyword evidence="15" id="KW-0175">Coiled coil</keyword>
<evidence type="ECO:0000256" key="12">
    <source>
        <dbReference type="ARBA" id="ARBA00022843"/>
    </source>
</evidence>
<evidence type="ECO:0000256" key="6">
    <source>
        <dbReference type="ARBA" id="ARBA00022483"/>
    </source>
</evidence>
<dbReference type="PANTHER" id="PTHR19957:SF84">
    <property type="entry name" value="SYNTAXIN-1A"/>
    <property type="match status" value="1"/>
</dbReference>
<dbReference type="AlphaFoldDB" id="A0A8B9VH86"/>
<evidence type="ECO:0000256" key="15">
    <source>
        <dbReference type="ARBA" id="ARBA00023054"/>
    </source>
</evidence>
<dbReference type="GO" id="GO:0000149">
    <property type="term" value="F:SNARE binding"/>
    <property type="evidence" value="ECO:0007669"/>
    <property type="project" value="TreeGrafter"/>
</dbReference>
<dbReference type="GO" id="GO:0005886">
    <property type="term" value="C:plasma membrane"/>
    <property type="evidence" value="ECO:0007669"/>
    <property type="project" value="UniProtKB-SubCell"/>
</dbReference>
<evidence type="ECO:0000256" key="11">
    <source>
        <dbReference type="ARBA" id="ARBA00022775"/>
    </source>
</evidence>
<evidence type="ECO:0000256" key="5">
    <source>
        <dbReference type="ARBA" id="ARBA00022475"/>
    </source>
</evidence>
<keyword evidence="12" id="KW-0832">Ubl conjugation</keyword>
<evidence type="ECO:0000256" key="3">
    <source>
        <dbReference type="ARBA" id="ARBA00009063"/>
    </source>
</evidence>
<dbReference type="GO" id="GO:0006906">
    <property type="term" value="P:vesicle fusion"/>
    <property type="evidence" value="ECO:0007669"/>
    <property type="project" value="TreeGrafter"/>
</dbReference>
<evidence type="ECO:0000256" key="20">
    <source>
        <dbReference type="ARBA" id="ARBA00046172"/>
    </source>
</evidence>
<dbReference type="GO" id="GO:0006836">
    <property type="term" value="P:neurotransmitter transport"/>
    <property type="evidence" value="ECO:0007669"/>
    <property type="project" value="UniProtKB-KW"/>
</dbReference>
<dbReference type="PROSITE" id="PS00914">
    <property type="entry name" value="SYNTAXIN"/>
    <property type="match status" value="1"/>
</dbReference>
<evidence type="ECO:0000256" key="17">
    <source>
        <dbReference type="ARBA" id="ARBA00023329"/>
    </source>
</evidence>
<evidence type="ECO:0000256" key="21">
    <source>
        <dbReference type="RuleBase" id="RU003858"/>
    </source>
</evidence>
<keyword evidence="7" id="KW-1017">Isopeptide bond</keyword>
<evidence type="ECO:0000256" key="7">
    <source>
        <dbReference type="ARBA" id="ARBA00022499"/>
    </source>
</evidence>
<comment type="similarity">
    <text evidence="3 21">Belongs to the syntaxin family.</text>
</comment>
<evidence type="ECO:0000256" key="19">
    <source>
        <dbReference type="ARBA" id="ARBA00040530"/>
    </source>
</evidence>
<dbReference type="GO" id="GO:0048278">
    <property type="term" value="P:vesicle docking"/>
    <property type="evidence" value="ECO:0007669"/>
    <property type="project" value="TreeGrafter"/>
</dbReference>
<dbReference type="GO" id="GO:0005484">
    <property type="term" value="F:SNAP receptor activity"/>
    <property type="evidence" value="ECO:0007669"/>
    <property type="project" value="InterPro"/>
</dbReference>
<dbReference type="GO" id="GO:0006886">
    <property type="term" value="P:intracellular protein transport"/>
    <property type="evidence" value="ECO:0007669"/>
    <property type="project" value="InterPro"/>
</dbReference>
<dbReference type="InterPro" id="IPR006011">
    <property type="entry name" value="Syntaxin_N"/>
</dbReference>
<sequence>MFTVVQPYHGCFWIGFNNHAPFQKSRPLTGYLSCSFLSPQVEEIRGFIDKISENVEEVKRKHSAILASPNPDESIEQSIEQEEGLNRSSADLRIRKTQHSTLSRKFVEVMSEYNATQTDYRERCKGRIQRQLEITGRTTTSEELEDMLESGNPAIFSSGIIMDSNITKQALNEIETRHSEIIKLENSIRELHDMFMDMAMLVESQGEMIDRIEYNVEHSVDYVERAVSDTKKAVKYQSKARRKKIMIIICCVILGIVIASTFGGIFG</sequence>
<evidence type="ECO:0000256" key="9">
    <source>
        <dbReference type="ARBA" id="ARBA00022599"/>
    </source>
</evidence>
<dbReference type="Pfam" id="PF05739">
    <property type="entry name" value="SNARE"/>
    <property type="match status" value="1"/>
</dbReference>
<dbReference type="SMART" id="SM00397">
    <property type="entry name" value="t_SNARE"/>
    <property type="match status" value="1"/>
</dbReference>
<dbReference type="GO" id="GO:0031201">
    <property type="term" value="C:SNARE complex"/>
    <property type="evidence" value="ECO:0007669"/>
    <property type="project" value="TreeGrafter"/>
</dbReference>
<dbReference type="Proteomes" id="UP000694549">
    <property type="component" value="Unplaced"/>
</dbReference>
<dbReference type="GO" id="GO:0006887">
    <property type="term" value="P:exocytosis"/>
    <property type="evidence" value="ECO:0007669"/>
    <property type="project" value="UniProtKB-KW"/>
</dbReference>
<evidence type="ECO:0000313" key="25">
    <source>
        <dbReference type="Proteomes" id="UP000694549"/>
    </source>
</evidence>
<comment type="subcellular location">
    <subcellularLocation>
        <location evidence="2">Cell membrane</location>
    </subcellularLocation>
    <subcellularLocation>
        <location evidence="1">Cytoplasmic vesicle</location>
        <location evidence="1">Secretory vesicle</location>
        <location evidence="1">Synaptic vesicle membrane</location>
        <topology evidence="1">Single-pass type IV membrane protein</topology>
    </subcellularLocation>
    <subcellularLocation>
        <location evidence="18">Synapse</location>
        <location evidence="18">Synaptosome</location>
    </subcellularLocation>
</comment>
<evidence type="ECO:0000259" key="23">
    <source>
        <dbReference type="PROSITE" id="PS50192"/>
    </source>
</evidence>
<dbReference type="InterPro" id="IPR010989">
    <property type="entry name" value="SNARE"/>
</dbReference>
<feature type="domain" description="T-SNARE coiled-coil homology" evidence="23">
    <location>
        <begin position="171"/>
        <end position="233"/>
    </location>
</feature>
<evidence type="ECO:0000256" key="16">
    <source>
        <dbReference type="ARBA" id="ARBA00023136"/>
    </source>
</evidence>
<keyword evidence="11" id="KW-0532">Neurotransmitter transport</keyword>
<keyword evidence="14" id="KW-0770">Synapse</keyword>
<dbReference type="GO" id="GO:0043005">
    <property type="term" value="C:neuron projection"/>
    <property type="evidence" value="ECO:0007669"/>
    <property type="project" value="UniProtKB-KW"/>
</dbReference>
<keyword evidence="9" id="KW-0771">Synaptosome</keyword>
<dbReference type="InterPro" id="IPR045242">
    <property type="entry name" value="Syntaxin"/>
</dbReference>
<keyword evidence="8" id="KW-0597">Phosphoprotein</keyword>
<dbReference type="InterPro" id="IPR006012">
    <property type="entry name" value="Syntaxin/epimorphin_CS"/>
</dbReference>
<evidence type="ECO:0000256" key="8">
    <source>
        <dbReference type="ARBA" id="ARBA00022553"/>
    </source>
</evidence>
<dbReference type="CDD" id="cd15880">
    <property type="entry name" value="SNARE_syntaxin1"/>
    <property type="match status" value="1"/>
</dbReference>
<dbReference type="PANTHER" id="PTHR19957">
    <property type="entry name" value="SYNTAXIN"/>
    <property type="match status" value="1"/>
</dbReference>
<keyword evidence="6" id="KW-0268">Exocytosis</keyword>
<evidence type="ECO:0000256" key="18">
    <source>
        <dbReference type="ARBA" id="ARBA00034102"/>
    </source>
</evidence>
<evidence type="ECO:0000256" key="4">
    <source>
        <dbReference type="ARBA" id="ARBA00022448"/>
    </source>
</evidence>
<dbReference type="InterPro" id="IPR000727">
    <property type="entry name" value="T_SNARE_dom"/>
</dbReference>
<evidence type="ECO:0000256" key="2">
    <source>
        <dbReference type="ARBA" id="ARBA00004236"/>
    </source>
</evidence>
<keyword evidence="16 22" id="KW-0472">Membrane</keyword>
<proteinExistence type="inferred from homology"/>
<keyword evidence="17" id="KW-0968">Cytoplasmic vesicle</keyword>
<name>A0A8B9VH86_9AVES</name>
<dbReference type="CDD" id="cd00179">
    <property type="entry name" value="SynN"/>
    <property type="match status" value="1"/>
</dbReference>
<evidence type="ECO:0000256" key="10">
    <source>
        <dbReference type="ARBA" id="ARBA00022692"/>
    </source>
</evidence>
<organism evidence="24 25">
    <name type="scientific">Anas zonorhyncha</name>
    <name type="common">Eastern spot-billed duck</name>
    <dbReference type="NCBI Taxonomy" id="75864"/>
    <lineage>
        <taxon>Eukaryota</taxon>
        <taxon>Metazoa</taxon>
        <taxon>Chordata</taxon>
        <taxon>Craniata</taxon>
        <taxon>Vertebrata</taxon>
        <taxon>Euteleostomi</taxon>
        <taxon>Archelosauria</taxon>
        <taxon>Archosauria</taxon>
        <taxon>Dinosauria</taxon>
        <taxon>Saurischia</taxon>
        <taxon>Theropoda</taxon>
        <taxon>Coelurosauria</taxon>
        <taxon>Aves</taxon>
        <taxon>Neognathae</taxon>
        <taxon>Galloanserae</taxon>
        <taxon>Anseriformes</taxon>
        <taxon>Anatidae</taxon>
        <taxon>Anatinae</taxon>
        <taxon>Anas</taxon>
    </lineage>
</organism>
<dbReference type="FunFam" id="1.20.5.110:FF:000005">
    <property type="entry name" value="Syntaxin 1B"/>
    <property type="match status" value="1"/>
</dbReference>
<keyword evidence="10 22" id="KW-0812">Transmembrane</keyword>
<keyword evidence="4" id="KW-0813">Transport</keyword>